<dbReference type="NCBIfam" id="NF047558">
    <property type="entry name" value="TPR_END_plus"/>
    <property type="match status" value="1"/>
</dbReference>
<dbReference type="KEGG" id="ftj:FTUN_1761"/>
<dbReference type="AlphaFoldDB" id="A0A6M5YLV7"/>
<name>A0A6M5YLV7_9BACT</name>
<dbReference type="EMBL" id="CP053452">
    <property type="protein sequence ID" value="QJW94241.1"/>
    <property type="molecule type" value="Genomic_DNA"/>
</dbReference>
<organism evidence="1 2">
    <name type="scientific">Frigoriglobus tundricola</name>
    <dbReference type="NCBI Taxonomy" id="2774151"/>
    <lineage>
        <taxon>Bacteria</taxon>
        <taxon>Pseudomonadati</taxon>
        <taxon>Planctomycetota</taxon>
        <taxon>Planctomycetia</taxon>
        <taxon>Gemmatales</taxon>
        <taxon>Gemmataceae</taxon>
        <taxon>Frigoriglobus</taxon>
    </lineage>
</organism>
<keyword evidence="2" id="KW-1185">Reference proteome</keyword>
<sequence>MPHPKRSAPTETFPPGSVLGVLAERSQLDFELEFLGKILGAVPDYADALRAQACNLTLKGRLKDGLAVDEKLVTVRPTDPTAHYNLACRYALLKQRDKALTALRRAVELGYRDFEFMLEDHDLDSIRKDPRFRKLVKEFKGQ</sequence>
<dbReference type="SUPFAM" id="SSF48452">
    <property type="entry name" value="TPR-like"/>
    <property type="match status" value="1"/>
</dbReference>
<evidence type="ECO:0000313" key="1">
    <source>
        <dbReference type="EMBL" id="QJW94241.1"/>
    </source>
</evidence>
<gene>
    <name evidence="1" type="ORF">FTUN_1761</name>
</gene>
<dbReference type="Gene3D" id="1.25.40.10">
    <property type="entry name" value="Tetratricopeptide repeat domain"/>
    <property type="match status" value="1"/>
</dbReference>
<reference evidence="2" key="1">
    <citation type="submission" date="2020-05" db="EMBL/GenBank/DDBJ databases">
        <title>Frigoriglobus tundricola gen. nov., sp. nov., a psychrotolerant cellulolytic planctomycete of the family Gemmataceae with two divergent copies of 16S rRNA gene.</title>
        <authorList>
            <person name="Kulichevskaya I.S."/>
            <person name="Ivanova A.A."/>
            <person name="Naumoff D.G."/>
            <person name="Beletsky A.V."/>
            <person name="Rijpstra W.I.C."/>
            <person name="Sinninghe Damste J.S."/>
            <person name="Mardanov A.V."/>
            <person name="Ravin N.V."/>
            <person name="Dedysh S.N."/>
        </authorList>
    </citation>
    <scope>NUCLEOTIDE SEQUENCE [LARGE SCALE GENOMIC DNA]</scope>
    <source>
        <strain evidence="2">PL17</strain>
    </source>
</reference>
<protein>
    <submittedName>
        <fullName evidence="1">Tetratricopeptide TPR_2 repeat protein</fullName>
    </submittedName>
</protein>
<evidence type="ECO:0000313" key="2">
    <source>
        <dbReference type="Proteomes" id="UP000503447"/>
    </source>
</evidence>
<dbReference type="InterPro" id="IPR011990">
    <property type="entry name" value="TPR-like_helical_dom_sf"/>
</dbReference>
<proteinExistence type="predicted"/>
<dbReference type="RefSeq" id="WP_171470281.1">
    <property type="nucleotide sequence ID" value="NZ_CP053452.2"/>
</dbReference>
<dbReference type="Proteomes" id="UP000503447">
    <property type="component" value="Chromosome"/>
</dbReference>
<accession>A0A6M5YLV7</accession>